<sequence length="156" mass="17208">MKNKISLLVMVPLLAACGSQKPVANYYTHQTECIGVELDGSQILRAWANTGQEADAIEQAKRNAIKEVLFGANYAGKPLCDNKPLLPLANSLANNEGYFSKFFQGNGEYIKYAVLNEAGVEKDFRKNADAYIRAGFVIRVYRAALKQKMADDGILK</sequence>
<organism evidence="1 2">
    <name type="scientific">Mucilaginibacter angelicae</name>
    <dbReference type="NCBI Taxonomy" id="869718"/>
    <lineage>
        <taxon>Bacteria</taxon>
        <taxon>Pseudomonadati</taxon>
        <taxon>Bacteroidota</taxon>
        <taxon>Sphingobacteriia</taxon>
        <taxon>Sphingobacteriales</taxon>
        <taxon>Sphingobacteriaceae</taxon>
        <taxon>Mucilaginibacter</taxon>
    </lineage>
</organism>
<accession>A0ABV6LGS1</accession>
<proteinExistence type="predicted"/>
<evidence type="ECO:0008006" key="3">
    <source>
        <dbReference type="Google" id="ProtNLM"/>
    </source>
</evidence>
<keyword evidence="2" id="KW-1185">Reference proteome</keyword>
<evidence type="ECO:0000313" key="2">
    <source>
        <dbReference type="Proteomes" id="UP001589828"/>
    </source>
</evidence>
<comment type="caution">
    <text evidence="1">The sequence shown here is derived from an EMBL/GenBank/DDBJ whole genome shotgun (WGS) entry which is preliminary data.</text>
</comment>
<protein>
    <recommendedName>
        <fullName evidence="3">Lipoprotein</fullName>
    </recommendedName>
</protein>
<dbReference type="EMBL" id="JBHLTS010000079">
    <property type="protein sequence ID" value="MFC0518663.1"/>
    <property type="molecule type" value="Genomic_DNA"/>
</dbReference>
<gene>
    <name evidence="1" type="ORF">ACFFGT_30895</name>
</gene>
<reference evidence="1 2" key="1">
    <citation type="submission" date="2024-09" db="EMBL/GenBank/DDBJ databases">
        <authorList>
            <person name="Sun Q."/>
            <person name="Mori K."/>
        </authorList>
    </citation>
    <scope>NUCLEOTIDE SEQUENCE [LARGE SCALE GENOMIC DNA]</scope>
    <source>
        <strain evidence="1 2">NCAIM B.02415</strain>
    </source>
</reference>
<dbReference type="RefSeq" id="WP_377026375.1">
    <property type="nucleotide sequence ID" value="NZ_JBHLTS010000079.1"/>
</dbReference>
<name>A0ABV6LGS1_9SPHI</name>
<evidence type="ECO:0000313" key="1">
    <source>
        <dbReference type="EMBL" id="MFC0518663.1"/>
    </source>
</evidence>
<dbReference type="PROSITE" id="PS51257">
    <property type="entry name" value="PROKAR_LIPOPROTEIN"/>
    <property type="match status" value="1"/>
</dbReference>
<dbReference type="Proteomes" id="UP001589828">
    <property type="component" value="Unassembled WGS sequence"/>
</dbReference>